<feature type="compositionally biased region" description="Basic and acidic residues" evidence="7">
    <location>
        <begin position="376"/>
        <end position="385"/>
    </location>
</feature>
<sequence length="574" mass="64142">MAPVALSFVVRFSSEDAIFKAENLCKGKADGMSTWKIAKEDMNCGRIEAEFQLEKASYISHIDIGNCGSAFIEILVGNSMWSQNKPYVTLLPSAMLMSPNECKHWIKTHTVRMFNQSAFSKQALGSQWDRIRVVCRQPYRHDKQFGLSFLRMGSVPDDLGTESPEGVSGIAVTPTSTKQSDEETDEDGVMRLKKASGLMGCLRSLEKDSPPDVSLNRAGKMLQAALDGRSSGTPRNNIKNKRSLSHASAEISSSPESPFKRRNSQSPCEGPSDKKKKKKEERKYSLTGDIHDEVALFLEEIDFTRMDLEKITFKDLRSQMESQRGCALTKLEKKVFLEMAKAEIEKLTPAEEDLEGDVAELSRSDPQDSPTLNKKVTKETYEKNKCPNQRKRTVLKEGVRKNTKPLSTQSSTSTVPAHEIKGQYIAKPPELIPLDDVQDTDFPVSSTRVLVEDDDDLPSMLYSSFESKHPEKEKPFYAAEFQLSPVKDKESTSFVECPLCNRLFPAKEVEFHASFCIGDSDAAPRVTEPEVEFLPCPICSKLFPVTQIEQHADECVEASITEGSNSIHREALVI</sequence>
<gene>
    <name evidence="9" type="ORF">PLOB_00019792</name>
</gene>
<proteinExistence type="predicted"/>
<evidence type="ECO:0000256" key="6">
    <source>
        <dbReference type="PROSITE-ProRule" id="PRU01256"/>
    </source>
</evidence>
<keyword evidence="10" id="KW-1185">Reference proteome</keyword>
<dbReference type="Gene3D" id="3.30.160.60">
    <property type="entry name" value="Classic Zinc Finger"/>
    <property type="match status" value="1"/>
</dbReference>
<feature type="region of interest" description="Disordered" evidence="7">
    <location>
        <begin position="158"/>
        <end position="188"/>
    </location>
</feature>
<comment type="caution">
    <text evidence="9">The sequence shown here is derived from an EMBL/GenBank/DDBJ whole genome shotgun (WGS) entry which is preliminary data.</text>
</comment>
<dbReference type="PANTHER" id="PTHR11370:SF4">
    <property type="entry name" value="DNA-REPAIR PROTEIN XRCC1 N-TERMINAL DOMAIN-CONTAINING PROTEIN"/>
    <property type="match status" value="1"/>
</dbReference>
<dbReference type="Proteomes" id="UP001159405">
    <property type="component" value="Unassembled WGS sequence"/>
</dbReference>
<accession>A0ABN8NMN3</accession>
<evidence type="ECO:0000313" key="10">
    <source>
        <dbReference type="Proteomes" id="UP001159405"/>
    </source>
</evidence>
<feature type="compositionally biased region" description="Polar residues" evidence="7">
    <location>
        <begin position="404"/>
        <end position="415"/>
    </location>
</feature>
<feature type="region of interest" description="Disordered" evidence="7">
    <location>
        <begin position="402"/>
        <end position="421"/>
    </location>
</feature>
<organism evidence="9 10">
    <name type="scientific">Porites lobata</name>
    <dbReference type="NCBI Taxonomy" id="104759"/>
    <lineage>
        <taxon>Eukaryota</taxon>
        <taxon>Metazoa</taxon>
        <taxon>Cnidaria</taxon>
        <taxon>Anthozoa</taxon>
        <taxon>Hexacorallia</taxon>
        <taxon>Scleractinia</taxon>
        <taxon>Fungiina</taxon>
        <taxon>Poritidae</taxon>
        <taxon>Porites</taxon>
    </lineage>
</organism>
<keyword evidence="3 6" id="KW-0863">Zinc-finger</keyword>
<evidence type="ECO:0000256" key="3">
    <source>
        <dbReference type="ARBA" id="ARBA00022771"/>
    </source>
</evidence>
<dbReference type="InterPro" id="IPR008979">
    <property type="entry name" value="Galactose-bd-like_sf"/>
</dbReference>
<keyword evidence="4" id="KW-0862">Zinc</keyword>
<feature type="compositionally biased region" description="Low complexity" evidence="7">
    <location>
        <begin position="245"/>
        <end position="257"/>
    </location>
</feature>
<feature type="region of interest" description="Disordered" evidence="7">
    <location>
        <begin position="351"/>
        <end position="385"/>
    </location>
</feature>
<dbReference type="PANTHER" id="PTHR11370">
    <property type="entry name" value="DNA-REPAIR PROTEIN XRCC1"/>
    <property type="match status" value="1"/>
</dbReference>
<dbReference type="SUPFAM" id="SSF49785">
    <property type="entry name" value="Galactose-binding domain-like"/>
    <property type="match status" value="1"/>
</dbReference>
<dbReference type="EMBL" id="CALNXK010000023">
    <property type="protein sequence ID" value="CAH3111023.1"/>
    <property type="molecule type" value="Genomic_DNA"/>
</dbReference>
<evidence type="ECO:0000256" key="5">
    <source>
        <dbReference type="ARBA" id="ARBA00023204"/>
    </source>
</evidence>
<dbReference type="InterPro" id="IPR006642">
    <property type="entry name" value="Rad18_UBZ4"/>
</dbReference>
<evidence type="ECO:0000259" key="8">
    <source>
        <dbReference type="PROSITE" id="PS51908"/>
    </source>
</evidence>
<evidence type="ECO:0000256" key="2">
    <source>
        <dbReference type="ARBA" id="ARBA00022763"/>
    </source>
</evidence>
<dbReference type="PROSITE" id="PS51908">
    <property type="entry name" value="ZF_UBZ4"/>
    <property type="match status" value="1"/>
</dbReference>
<reference evidence="9 10" key="1">
    <citation type="submission" date="2022-05" db="EMBL/GenBank/DDBJ databases">
        <authorList>
            <consortium name="Genoscope - CEA"/>
            <person name="William W."/>
        </authorList>
    </citation>
    <scope>NUCLEOTIDE SEQUENCE [LARGE SCALE GENOMIC DNA]</scope>
</reference>
<keyword evidence="1" id="KW-0479">Metal-binding</keyword>
<evidence type="ECO:0000256" key="4">
    <source>
        <dbReference type="ARBA" id="ARBA00022833"/>
    </source>
</evidence>
<evidence type="ECO:0000256" key="1">
    <source>
        <dbReference type="ARBA" id="ARBA00022723"/>
    </source>
</evidence>
<feature type="region of interest" description="Disordered" evidence="7">
    <location>
        <begin position="225"/>
        <end position="284"/>
    </location>
</feature>
<evidence type="ECO:0000256" key="7">
    <source>
        <dbReference type="SAM" id="MobiDB-lite"/>
    </source>
</evidence>
<keyword evidence="2 6" id="KW-0227">DNA damage</keyword>
<keyword evidence="5 6" id="KW-0234">DNA repair</keyword>
<evidence type="ECO:0000313" key="9">
    <source>
        <dbReference type="EMBL" id="CAH3111023.1"/>
    </source>
</evidence>
<dbReference type="Pfam" id="PF01834">
    <property type="entry name" value="XRCC1_N"/>
    <property type="match status" value="1"/>
</dbReference>
<dbReference type="InterPro" id="IPR002706">
    <property type="entry name" value="Xrcc1_N"/>
</dbReference>
<feature type="domain" description="UBZ4-type" evidence="8">
    <location>
        <begin position="533"/>
        <end position="560"/>
    </location>
</feature>
<dbReference type="Gene3D" id="2.60.120.260">
    <property type="entry name" value="Galactose-binding domain-like"/>
    <property type="match status" value="1"/>
</dbReference>
<name>A0ABN8NMN3_9CNID</name>
<protein>
    <recommendedName>
        <fullName evidence="8">UBZ4-type domain-containing protein</fullName>
    </recommendedName>
</protein>